<dbReference type="RefSeq" id="WP_377765447.1">
    <property type="nucleotide sequence ID" value="NZ_JBHULB010000006.1"/>
</dbReference>
<dbReference type="Gene3D" id="3.30.70.100">
    <property type="match status" value="1"/>
</dbReference>
<name>A0ABW5MT70_9FLAO</name>
<dbReference type="SUPFAM" id="SSF54909">
    <property type="entry name" value="Dimeric alpha+beta barrel"/>
    <property type="match status" value="1"/>
</dbReference>
<dbReference type="Proteomes" id="UP001597526">
    <property type="component" value="Unassembled WGS sequence"/>
</dbReference>
<dbReference type="InterPro" id="IPR009799">
    <property type="entry name" value="EthD_dom"/>
</dbReference>
<reference evidence="3" key="1">
    <citation type="journal article" date="2019" name="Int. J. Syst. Evol. Microbiol.">
        <title>The Global Catalogue of Microorganisms (GCM) 10K type strain sequencing project: providing services to taxonomists for standard genome sequencing and annotation.</title>
        <authorList>
            <consortium name="The Broad Institute Genomics Platform"/>
            <consortium name="The Broad Institute Genome Sequencing Center for Infectious Disease"/>
            <person name="Wu L."/>
            <person name="Ma J."/>
        </authorList>
    </citation>
    <scope>NUCLEOTIDE SEQUENCE [LARGE SCALE GENOMIC DNA]</scope>
    <source>
        <strain evidence="3">KCTC 52368</strain>
    </source>
</reference>
<dbReference type="Pfam" id="PF07110">
    <property type="entry name" value="EthD"/>
    <property type="match status" value="1"/>
</dbReference>
<dbReference type="NCBIfam" id="TIGR02118">
    <property type="entry name" value="EthD family reductase"/>
    <property type="match status" value="1"/>
</dbReference>
<keyword evidence="3" id="KW-1185">Reference proteome</keyword>
<feature type="domain" description="EthD" evidence="1">
    <location>
        <begin position="48"/>
        <end position="121"/>
    </location>
</feature>
<protein>
    <submittedName>
        <fullName evidence="2">EthD family reductase</fullName>
    </submittedName>
</protein>
<dbReference type="EMBL" id="JBHULB010000006">
    <property type="protein sequence ID" value="MFD2585898.1"/>
    <property type="molecule type" value="Genomic_DNA"/>
</dbReference>
<organism evidence="2 3">
    <name type="scientific">Croceitalea marina</name>
    <dbReference type="NCBI Taxonomy" id="1775166"/>
    <lineage>
        <taxon>Bacteria</taxon>
        <taxon>Pseudomonadati</taxon>
        <taxon>Bacteroidota</taxon>
        <taxon>Flavobacteriia</taxon>
        <taxon>Flavobacteriales</taxon>
        <taxon>Flavobacteriaceae</taxon>
        <taxon>Croceitalea</taxon>
    </lineage>
</organism>
<evidence type="ECO:0000259" key="1">
    <source>
        <dbReference type="Pfam" id="PF07110"/>
    </source>
</evidence>
<dbReference type="PANTHER" id="PTHR40260:SF2">
    <property type="entry name" value="BLR8190 PROTEIN"/>
    <property type="match status" value="1"/>
</dbReference>
<evidence type="ECO:0000313" key="2">
    <source>
        <dbReference type="EMBL" id="MFD2585898.1"/>
    </source>
</evidence>
<sequence>MKTKFHLLIFAIVILTGCQSKIADKSEIKAGMVKVTIMYPNGEGKTFDMDYYATKHMPMVAELLGESLKSLSVDKGISGRTPDDDIPYVAIGYLYFNKLSDYQESFGPNAQKIVGDIPNYTNIQPIIQISEVFKVPKKSLSDN</sequence>
<proteinExistence type="predicted"/>
<dbReference type="PANTHER" id="PTHR40260">
    <property type="entry name" value="BLR8190 PROTEIN"/>
    <property type="match status" value="1"/>
</dbReference>
<dbReference type="InterPro" id="IPR011008">
    <property type="entry name" value="Dimeric_a/b-barrel"/>
</dbReference>
<accession>A0ABW5MT70</accession>
<dbReference type="PROSITE" id="PS51257">
    <property type="entry name" value="PROKAR_LIPOPROTEIN"/>
    <property type="match status" value="1"/>
</dbReference>
<comment type="caution">
    <text evidence="2">The sequence shown here is derived from an EMBL/GenBank/DDBJ whole genome shotgun (WGS) entry which is preliminary data.</text>
</comment>
<evidence type="ECO:0000313" key="3">
    <source>
        <dbReference type="Proteomes" id="UP001597526"/>
    </source>
</evidence>
<gene>
    <name evidence="2" type="ORF">ACFSQJ_03080</name>
</gene>